<evidence type="ECO:0000313" key="1">
    <source>
        <dbReference type="EMBL" id="KXH82960.1"/>
    </source>
</evidence>
<reference evidence="1 2" key="2">
    <citation type="journal article" date="2016" name="Genome Announc.">
        <title>Draft Genome Sequence of a Biocontrol Rhizobacterium, Chryseobacterium kwangjuense Strain KJ1R5, Isolated from Pepper (Capsicum annuum).</title>
        <authorList>
            <person name="Jeong J.J."/>
            <person name="Park H."/>
            <person name="Park B.H."/>
            <person name="Mannaa M."/>
            <person name="Sang M.K."/>
            <person name="Choi I.G."/>
            <person name="Kim K.D."/>
        </authorList>
    </citation>
    <scope>NUCLEOTIDE SEQUENCE [LARGE SCALE GENOMIC DNA]</scope>
    <source>
        <strain evidence="1 2">KJ1R5</strain>
    </source>
</reference>
<gene>
    <name evidence="1" type="ORF">AU378_11015</name>
</gene>
<dbReference type="Proteomes" id="UP000070513">
    <property type="component" value="Unassembled WGS sequence"/>
</dbReference>
<organism evidence="1 2">
    <name type="scientific">Chryseobacterium kwangjuense</name>
    <dbReference type="NCBI Taxonomy" id="267125"/>
    <lineage>
        <taxon>Bacteria</taxon>
        <taxon>Pseudomonadati</taxon>
        <taxon>Bacteroidota</taxon>
        <taxon>Flavobacteriia</taxon>
        <taxon>Flavobacteriales</taxon>
        <taxon>Weeksellaceae</taxon>
        <taxon>Chryseobacterium group</taxon>
        <taxon>Chryseobacterium</taxon>
    </lineage>
</organism>
<proteinExistence type="predicted"/>
<dbReference type="AlphaFoldDB" id="A0A135WDG4"/>
<sequence length="219" mass="25700">MYMIKSSIYQLRLSKLILFLPLLLNCSSNEKSEDKNNIMIKIEKKEMLDDNNLIITLSFKNNSNKNYVIPNYLGYYIVHIMQENIQYDAPGKIGGKIIASEFSNNLDDKHLKLLNLYYVNTFYKDDKCNKLSDFISFNELTYTSSLLFLPYNTHRKIIIVFNANYYNKNTLNNKSSRISLGLDFPKNFKILDSLLKKEKINYSIYDKSSILKDTLFINK</sequence>
<protein>
    <submittedName>
        <fullName evidence="1">Uncharacterized protein</fullName>
    </submittedName>
</protein>
<dbReference type="EMBL" id="LPUR01000011">
    <property type="protein sequence ID" value="KXH82960.1"/>
    <property type="molecule type" value="Genomic_DNA"/>
</dbReference>
<evidence type="ECO:0000313" key="2">
    <source>
        <dbReference type="Proteomes" id="UP000070513"/>
    </source>
</evidence>
<reference evidence="2" key="1">
    <citation type="submission" date="2015-12" db="EMBL/GenBank/DDBJ databases">
        <title>Genome sequence of a biocontrol rhizobacterium Chryseobacterium kwangjuense strain KJ1R5 isolated from pepper (Capsicum annuum L.).</title>
        <authorList>
            <person name="Jeong J.-J."/>
            <person name="Park H."/>
            <person name="Mannaa M."/>
            <person name="Sang M.K."/>
            <person name="Choi I.-G."/>
            <person name="Kim K.D."/>
        </authorList>
    </citation>
    <scope>NUCLEOTIDE SEQUENCE [LARGE SCALE GENOMIC DNA]</scope>
    <source>
        <strain evidence="2">KJ1R5</strain>
    </source>
</reference>
<name>A0A135WDG4_9FLAO</name>
<comment type="caution">
    <text evidence="1">The sequence shown here is derived from an EMBL/GenBank/DDBJ whole genome shotgun (WGS) entry which is preliminary data.</text>
</comment>
<accession>A0A135WDG4</accession>